<organism evidence="1 2">
    <name type="scientific">Ureibacillus chungkukjangi</name>
    <dbReference type="NCBI Taxonomy" id="1202712"/>
    <lineage>
        <taxon>Bacteria</taxon>
        <taxon>Bacillati</taxon>
        <taxon>Bacillota</taxon>
        <taxon>Bacilli</taxon>
        <taxon>Bacillales</taxon>
        <taxon>Caryophanaceae</taxon>
        <taxon>Ureibacillus</taxon>
    </lineage>
</organism>
<gene>
    <name evidence="1" type="ORF">BJ095_11612</name>
</gene>
<name>A0A318TLX7_9BACL</name>
<dbReference type="OrthoDB" id="6194834at2"/>
<keyword evidence="2" id="KW-1185">Reference proteome</keyword>
<dbReference type="EMBL" id="QJTJ01000016">
    <property type="protein sequence ID" value="PYF05664.1"/>
    <property type="molecule type" value="Genomic_DNA"/>
</dbReference>
<proteinExistence type="predicted"/>
<evidence type="ECO:0000313" key="1">
    <source>
        <dbReference type="EMBL" id="PYF05664.1"/>
    </source>
</evidence>
<dbReference type="Proteomes" id="UP000247416">
    <property type="component" value="Unassembled WGS sequence"/>
</dbReference>
<comment type="caution">
    <text evidence="1">The sequence shown here is derived from an EMBL/GenBank/DDBJ whole genome shotgun (WGS) entry which is preliminary data.</text>
</comment>
<dbReference type="AlphaFoldDB" id="A0A318TLX7"/>
<sequence length="127" mass="14573">MTKKSFIHCLLILIIAIFVYSNKFYYPPLPIENVSKREVLNILNSSSSPIVSLTAEKGYEWFIINSQNQMAVDEIIKDKVSQSGWKFTNKDGSGLFFEKLGERLIVTTEKWTGNYSIAQIPDDFNQK</sequence>
<accession>A0A318TLX7</accession>
<reference evidence="1 2" key="1">
    <citation type="submission" date="2018-06" db="EMBL/GenBank/DDBJ databases">
        <title>Genomic Encyclopedia of Archaeal and Bacterial Type Strains, Phase II (KMG-II): from individual species to whole genera.</title>
        <authorList>
            <person name="Goeker M."/>
        </authorList>
    </citation>
    <scope>NUCLEOTIDE SEQUENCE [LARGE SCALE GENOMIC DNA]</scope>
    <source>
        <strain evidence="1 2">KACC 16626</strain>
    </source>
</reference>
<protein>
    <submittedName>
        <fullName evidence="1">Uncharacterized protein</fullName>
    </submittedName>
</protein>
<evidence type="ECO:0000313" key="2">
    <source>
        <dbReference type="Proteomes" id="UP000247416"/>
    </source>
</evidence>
<dbReference type="RefSeq" id="WP_107936430.1">
    <property type="nucleotide sequence ID" value="NZ_CP085009.1"/>
</dbReference>